<proteinExistence type="predicted"/>
<keyword evidence="3" id="KW-1185">Reference proteome</keyword>
<dbReference type="OMA" id="NDICNNQ"/>
<accession>A0A0V0QZI7</accession>
<feature type="compositionally biased region" description="Polar residues" evidence="1">
    <location>
        <begin position="168"/>
        <end position="179"/>
    </location>
</feature>
<evidence type="ECO:0000313" key="3">
    <source>
        <dbReference type="Proteomes" id="UP000054937"/>
    </source>
</evidence>
<name>A0A0V0QZI7_PSEPJ</name>
<organism evidence="2 3">
    <name type="scientific">Pseudocohnilembus persalinus</name>
    <name type="common">Ciliate</name>
    <dbReference type="NCBI Taxonomy" id="266149"/>
    <lineage>
        <taxon>Eukaryota</taxon>
        <taxon>Sar</taxon>
        <taxon>Alveolata</taxon>
        <taxon>Ciliophora</taxon>
        <taxon>Intramacronucleata</taxon>
        <taxon>Oligohymenophorea</taxon>
        <taxon>Scuticociliatia</taxon>
        <taxon>Philasterida</taxon>
        <taxon>Pseudocohnilembidae</taxon>
        <taxon>Pseudocohnilembus</taxon>
    </lineage>
</organism>
<dbReference type="Proteomes" id="UP000054937">
    <property type="component" value="Unassembled WGS sequence"/>
</dbReference>
<dbReference type="OrthoDB" id="10677162at2759"/>
<comment type="caution">
    <text evidence="2">The sequence shown here is derived from an EMBL/GenBank/DDBJ whole genome shotgun (WGS) entry which is preliminary data.</text>
</comment>
<dbReference type="EMBL" id="LDAU01000081">
    <property type="protein sequence ID" value="KRX07715.1"/>
    <property type="molecule type" value="Genomic_DNA"/>
</dbReference>
<gene>
    <name evidence="2" type="ORF">PPERSA_05778</name>
</gene>
<feature type="compositionally biased region" description="Low complexity" evidence="1">
    <location>
        <begin position="180"/>
        <end position="214"/>
    </location>
</feature>
<evidence type="ECO:0000256" key="1">
    <source>
        <dbReference type="SAM" id="MobiDB-lite"/>
    </source>
</evidence>
<feature type="region of interest" description="Disordered" evidence="1">
    <location>
        <begin position="418"/>
        <end position="477"/>
    </location>
</feature>
<dbReference type="InParanoid" id="A0A0V0QZI7"/>
<reference evidence="2 3" key="1">
    <citation type="journal article" date="2015" name="Sci. Rep.">
        <title>Genome of the facultative scuticociliatosis pathogen Pseudocohnilembus persalinus provides insight into its virulence through horizontal gene transfer.</title>
        <authorList>
            <person name="Xiong J."/>
            <person name="Wang G."/>
            <person name="Cheng J."/>
            <person name="Tian M."/>
            <person name="Pan X."/>
            <person name="Warren A."/>
            <person name="Jiang C."/>
            <person name="Yuan D."/>
            <person name="Miao W."/>
        </authorList>
    </citation>
    <scope>NUCLEOTIDE SEQUENCE [LARGE SCALE GENOMIC DNA]</scope>
    <source>
        <strain evidence="2">36N120E</strain>
    </source>
</reference>
<feature type="compositionally biased region" description="Low complexity" evidence="1">
    <location>
        <begin position="454"/>
        <end position="473"/>
    </location>
</feature>
<protein>
    <submittedName>
        <fullName evidence="2">Uncharacterized protein</fullName>
    </submittedName>
</protein>
<sequence>MNKKELQQEQDTQLLSINNIFNQNFTQPTKEKTIQNNTNKNGNQNDICNNQNIENEFMKNLEYNQKNNPSIFSQYPNFGNQNSFFCNLLPIDQNKNGFSLPNNQNLEFNSAIFSKQGPIENNHNSNNNIQIGNQQLNNANLFQNFINYTYNPLNSAQQQLNQQTNFSLANNPSNIHSNINQPNDSNTQSTNQQQSQNQLNNKNQNYAQQQQQESNSIINVNSDQINANKSQNPYELNEEHVTNYQLDELGEIINEMPQIQNFSNFGVQIGSSHNLENQQQQNQQYQQQVNGNNNNQIKNITNISNINGGSSGNFGIFMNHNSDKQQQKFNDFNLINAFNNNQKINQQNQQILNENQQKNLHIPYDAQDIINLNNYDLKFSQLSQQLIANNNNTDTSQIQLKIQQQVNQQQKNQYIQNQIDGQEDKDKKNQKKLCNSKESQSLQQKSKKIKTKNNNKQQQQNNNTKNSKSNNPKRNTLKNLGNQIIAYLCSKNDKERLDKIMKISGIQDPDEIQKFKSYCLGKKNKILKINDMKNIWVEVHDNILLNKFHKAIRIASRFYLIQETVNKVLTSQKLKGKLTHLEIRRNLLEKIKKPEEFNTLE</sequence>
<feature type="region of interest" description="Disordered" evidence="1">
    <location>
        <begin position="168"/>
        <end position="214"/>
    </location>
</feature>
<dbReference type="AlphaFoldDB" id="A0A0V0QZI7"/>
<evidence type="ECO:0000313" key="2">
    <source>
        <dbReference type="EMBL" id="KRX07715.1"/>
    </source>
</evidence>